<protein>
    <submittedName>
        <fullName evidence="1">Uncharacterized protein</fullName>
    </submittedName>
</protein>
<organism evidence="1 2">
    <name type="scientific">Methylobacterium marchantiae</name>
    <dbReference type="NCBI Taxonomy" id="600331"/>
    <lineage>
        <taxon>Bacteria</taxon>
        <taxon>Pseudomonadati</taxon>
        <taxon>Pseudomonadota</taxon>
        <taxon>Alphaproteobacteria</taxon>
        <taxon>Hyphomicrobiales</taxon>
        <taxon>Methylobacteriaceae</taxon>
        <taxon>Methylobacterium</taxon>
    </lineage>
</organism>
<name>A0ABW3WUN1_9HYPH</name>
<evidence type="ECO:0000313" key="1">
    <source>
        <dbReference type="EMBL" id="MFD1301037.1"/>
    </source>
</evidence>
<dbReference type="EMBL" id="JBHTND010000005">
    <property type="protein sequence ID" value="MFD1301037.1"/>
    <property type="molecule type" value="Genomic_DNA"/>
</dbReference>
<accession>A0ABW3WUN1</accession>
<gene>
    <name evidence="1" type="ORF">ACFQ4G_05500</name>
</gene>
<reference evidence="2" key="1">
    <citation type="journal article" date="2019" name="Int. J. Syst. Evol. Microbiol.">
        <title>The Global Catalogue of Microorganisms (GCM) 10K type strain sequencing project: providing services to taxonomists for standard genome sequencing and annotation.</title>
        <authorList>
            <consortium name="The Broad Institute Genomics Platform"/>
            <consortium name="The Broad Institute Genome Sequencing Center for Infectious Disease"/>
            <person name="Wu L."/>
            <person name="Ma J."/>
        </authorList>
    </citation>
    <scope>NUCLEOTIDE SEQUENCE [LARGE SCALE GENOMIC DNA]</scope>
    <source>
        <strain evidence="2">CCUG 56108</strain>
    </source>
</reference>
<keyword evidence="2" id="KW-1185">Reference proteome</keyword>
<dbReference type="RefSeq" id="WP_238208799.1">
    <property type="nucleotide sequence ID" value="NZ_JBHTND010000005.1"/>
</dbReference>
<evidence type="ECO:0000313" key="2">
    <source>
        <dbReference type="Proteomes" id="UP001597176"/>
    </source>
</evidence>
<dbReference type="Proteomes" id="UP001597176">
    <property type="component" value="Unassembled WGS sequence"/>
</dbReference>
<proteinExistence type="predicted"/>
<comment type="caution">
    <text evidence="1">The sequence shown here is derived from an EMBL/GenBank/DDBJ whole genome shotgun (WGS) entry which is preliminary data.</text>
</comment>
<sequence length="66" mass="6980">MARRERDGTILAIRSPDEFSGEIIVTAGWPGGRALVGAASGRVFGFAMFGGLTATLTAGRRFRLLP</sequence>